<proteinExistence type="predicted"/>
<reference evidence="2 3" key="1">
    <citation type="submission" date="2015-06" db="EMBL/GenBank/DDBJ databases">
        <authorList>
            <person name="Hoefler B.C."/>
            <person name="Straight P.D."/>
        </authorList>
    </citation>
    <scope>NUCLEOTIDE SEQUENCE [LARGE SCALE GENOMIC DNA]</scope>
    <source>
        <strain evidence="2 3">NRRL 3427</strain>
    </source>
</reference>
<dbReference type="Proteomes" id="UP000037023">
    <property type="component" value="Unassembled WGS sequence"/>
</dbReference>
<dbReference type="EMBL" id="LGUP01000108">
    <property type="protein sequence ID" value="KOG28992.1"/>
    <property type="molecule type" value="Genomic_DNA"/>
</dbReference>
<feature type="region of interest" description="Disordered" evidence="1">
    <location>
        <begin position="43"/>
        <end position="62"/>
    </location>
</feature>
<accession>A0A0L8KSW9</accession>
<protein>
    <submittedName>
        <fullName evidence="2">Uncharacterized protein</fullName>
    </submittedName>
</protein>
<name>A0A0L8KSW9_STRVR</name>
<sequence>MALAMCPLCSDDEDIVVVRTFDGGRRLVKHRYGYESEHREPIVPHREPLRSFQDLKARAGPS</sequence>
<evidence type="ECO:0000256" key="1">
    <source>
        <dbReference type="SAM" id="MobiDB-lite"/>
    </source>
</evidence>
<evidence type="ECO:0000313" key="3">
    <source>
        <dbReference type="Proteomes" id="UP000037023"/>
    </source>
</evidence>
<dbReference type="PATRIC" id="fig|1938.6.peg.2915"/>
<dbReference type="AlphaFoldDB" id="A0A0L8KSW9"/>
<evidence type="ECO:0000313" key="2">
    <source>
        <dbReference type="EMBL" id="KOG28992.1"/>
    </source>
</evidence>
<gene>
    <name evidence="2" type="ORF">ADK34_13445</name>
</gene>
<comment type="caution">
    <text evidence="2">The sequence shown here is derived from an EMBL/GenBank/DDBJ whole genome shotgun (WGS) entry which is preliminary data.</text>
</comment>
<organism evidence="2 3">
    <name type="scientific">Streptomyces viridochromogenes</name>
    <dbReference type="NCBI Taxonomy" id="1938"/>
    <lineage>
        <taxon>Bacteria</taxon>
        <taxon>Bacillati</taxon>
        <taxon>Actinomycetota</taxon>
        <taxon>Actinomycetes</taxon>
        <taxon>Kitasatosporales</taxon>
        <taxon>Streptomycetaceae</taxon>
        <taxon>Streptomyces</taxon>
    </lineage>
</organism>